<proteinExistence type="inferred from homology"/>
<dbReference type="Gene3D" id="3.30.2140.10">
    <property type="entry name" value="Arylamine N-acetyltransferase"/>
    <property type="match status" value="1"/>
</dbReference>
<evidence type="ECO:0000256" key="2">
    <source>
        <dbReference type="RuleBase" id="RU003452"/>
    </source>
</evidence>
<gene>
    <name evidence="3" type="ORF">KO481_21785</name>
</gene>
<dbReference type="InterPro" id="IPR038765">
    <property type="entry name" value="Papain-like_cys_pep_sf"/>
</dbReference>
<dbReference type="PANTHER" id="PTHR11786">
    <property type="entry name" value="N-HYDROXYARYLAMINE O-ACETYLTRANSFERASE"/>
    <property type="match status" value="1"/>
</dbReference>
<dbReference type="Pfam" id="PF00797">
    <property type="entry name" value="Acetyltransf_2"/>
    <property type="match status" value="1"/>
</dbReference>
<dbReference type="Gene3D" id="2.40.128.150">
    <property type="entry name" value="Cysteine proteinases"/>
    <property type="match status" value="1"/>
</dbReference>
<reference evidence="3 4" key="1">
    <citation type="submission" date="2021-06" db="EMBL/GenBank/DDBJ databases">
        <title>Actinomycetes sequencing.</title>
        <authorList>
            <person name="Shan Q."/>
        </authorList>
    </citation>
    <scope>NUCLEOTIDE SEQUENCE [LARGE SCALE GENOMIC DNA]</scope>
    <source>
        <strain evidence="3 4">NEAU-G5</strain>
    </source>
</reference>
<dbReference type="PANTHER" id="PTHR11786:SF0">
    <property type="entry name" value="ARYLAMINE N-ACETYLTRANSFERASE 4-RELATED"/>
    <property type="match status" value="1"/>
</dbReference>
<evidence type="ECO:0000256" key="1">
    <source>
        <dbReference type="ARBA" id="ARBA00006547"/>
    </source>
</evidence>
<sequence>MHMPADPAYHWDGDALDLEAYLARIGFRGERGPTVETLRALQFAHTTSIPFENLEPVLGRPVPLDLESLQDKLVRGRRGGYCYESVILFAAALERLGFGITALQGRVIMGASAGLRPATHSMLRVTTTEDERVWLCDVGFGAGPLAPLELNPDAGEVRAGEWRFRLERTRGELGGEEWLLHHFARDGWILRHSVTLNPQYRIDFEVGNHFVSTSARSPFVARPYVQRFHPEVHHVLDAATLVTEYPDGTSQTKELTPADLPATLAETFDIELSDADAAALVAAPWAQRWAGDVGAA</sequence>
<protein>
    <submittedName>
        <fullName evidence="3">Arylamine N-acetyltransferase</fullName>
    </submittedName>
</protein>
<dbReference type="PRINTS" id="PR01543">
    <property type="entry name" value="ANATRNSFRASE"/>
</dbReference>
<accession>A0ABS6B1I4</accession>
<dbReference type="SUPFAM" id="SSF54001">
    <property type="entry name" value="Cysteine proteinases"/>
    <property type="match status" value="1"/>
</dbReference>
<organism evidence="3 4">
    <name type="scientific">Nocardia albiluteola</name>
    <dbReference type="NCBI Taxonomy" id="2842303"/>
    <lineage>
        <taxon>Bacteria</taxon>
        <taxon>Bacillati</taxon>
        <taxon>Actinomycetota</taxon>
        <taxon>Actinomycetes</taxon>
        <taxon>Mycobacteriales</taxon>
        <taxon>Nocardiaceae</taxon>
        <taxon>Nocardia</taxon>
    </lineage>
</organism>
<name>A0ABS6B1I4_9NOCA</name>
<dbReference type="EMBL" id="JAHKNI010000007">
    <property type="protein sequence ID" value="MBU3064152.1"/>
    <property type="molecule type" value="Genomic_DNA"/>
</dbReference>
<dbReference type="Proteomes" id="UP000733379">
    <property type="component" value="Unassembled WGS sequence"/>
</dbReference>
<evidence type="ECO:0000313" key="4">
    <source>
        <dbReference type="Proteomes" id="UP000733379"/>
    </source>
</evidence>
<keyword evidence="4" id="KW-1185">Reference proteome</keyword>
<dbReference type="InterPro" id="IPR001447">
    <property type="entry name" value="Arylamine_N-AcTrfase"/>
</dbReference>
<comment type="caution">
    <text evidence="3">The sequence shown here is derived from an EMBL/GenBank/DDBJ whole genome shotgun (WGS) entry which is preliminary data.</text>
</comment>
<evidence type="ECO:0000313" key="3">
    <source>
        <dbReference type="EMBL" id="MBU3064152.1"/>
    </source>
</evidence>
<dbReference type="RefSeq" id="WP_215919190.1">
    <property type="nucleotide sequence ID" value="NZ_JAHKNI010000007.1"/>
</dbReference>
<comment type="similarity">
    <text evidence="1 2">Belongs to the arylamine N-acetyltransferase family.</text>
</comment>